<dbReference type="AlphaFoldDB" id="A0A9W9SMJ3"/>
<reference evidence="1" key="2">
    <citation type="journal article" date="2023" name="IMA Fungus">
        <title>Comparative genomic study of the Penicillium genus elucidates a diverse pangenome and 15 lateral gene transfer events.</title>
        <authorList>
            <person name="Petersen C."/>
            <person name="Sorensen T."/>
            <person name="Nielsen M.R."/>
            <person name="Sondergaard T.E."/>
            <person name="Sorensen J.L."/>
            <person name="Fitzpatrick D.A."/>
            <person name="Frisvad J.C."/>
            <person name="Nielsen K.L."/>
        </authorList>
    </citation>
    <scope>NUCLEOTIDE SEQUENCE</scope>
    <source>
        <strain evidence="1">IBT 29864</strain>
    </source>
</reference>
<evidence type="ECO:0000313" key="2">
    <source>
        <dbReference type="Proteomes" id="UP001147782"/>
    </source>
</evidence>
<sequence>MGSVQNGGDIPLTSTSTLDAVRVVLEQCRLEMTMGKPGFDPQVFSREQKWLMLKGEEALSTLQEVVRNPAMRFDDYEHKNTPLFSFSVIYVVSGISLPPQPPEDN</sequence>
<protein>
    <submittedName>
        <fullName evidence="1">Uncharacterized protein</fullName>
    </submittedName>
</protein>
<name>A0A9W9SMJ3_9EURO</name>
<gene>
    <name evidence="1" type="ORF">N7496_003690</name>
</gene>
<keyword evidence="2" id="KW-1185">Reference proteome</keyword>
<dbReference type="EMBL" id="JAPZBS010000002">
    <property type="protein sequence ID" value="KAJ5381262.1"/>
    <property type="molecule type" value="Genomic_DNA"/>
</dbReference>
<accession>A0A9W9SMJ3</accession>
<evidence type="ECO:0000313" key="1">
    <source>
        <dbReference type="EMBL" id="KAJ5381262.1"/>
    </source>
</evidence>
<reference evidence="1" key="1">
    <citation type="submission" date="2022-11" db="EMBL/GenBank/DDBJ databases">
        <authorList>
            <person name="Petersen C."/>
        </authorList>
    </citation>
    <scope>NUCLEOTIDE SEQUENCE</scope>
    <source>
        <strain evidence="1">IBT 29864</strain>
    </source>
</reference>
<proteinExistence type="predicted"/>
<dbReference type="RefSeq" id="XP_056558833.1">
    <property type="nucleotide sequence ID" value="XM_056696621.1"/>
</dbReference>
<comment type="caution">
    <text evidence="1">The sequence shown here is derived from an EMBL/GenBank/DDBJ whole genome shotgun (WGS) entry which is preliminary data.</text>
</comment>
<organism evidence="1 2">
    <name type="scientific">Penicillium cataractarum</name>
    <dbReference type="NCBI Taxonomy" id="2100454"/>
    <lineage>
        <taxon>Eukaryota</taxon>
        <taxon>Fungi</taxon>
        <taxon>Dikarya</taxon>
        <taxon>Ascomycota</taxon>
        <taxon>Pezizomycotina</taxon>
        <taxon>Eurotiomycetes</taxon>
        <taxon>Eurotiomycetidae</taxon>
        <taxon>Eurotiales</taxon>
        <taxon>Aspergillaceae</taxon>
        <taxon>Penicillium</taxon>
    </lineage>
</organism>
<dbReference type="GeneID" id="81435798"/>
<dbReference type="Proteomes" id="UP001147782">
    <property type="component" value="Unassembled WGS sequence"/>
</dbReference>